<organism evidence="5 6">
    <name type="scientific">Pseudodesulfovibrio methanolicus</name>
    <dbReference type="NCBI Taxonomy" id="3126690"/>
    <lineage>
        <taxon>Bacteria</taxon>
        <taxon>Pseudomonadati</taxon>
        <taxon>Thermodesulfobacteriota</taxon>
        <taxon>Desulfovibrionia</taxon>
        <taxon>Desulfovibrionales</taxon>
        <taxon>Desulfovibrionaceae</taxon>
    </lineage>
</organism>
<dbReference type="RefSeq" id="WP_338667950.1">
    <property type="nucleotide sequence ID" value="NZ_CP146609.1"/>
</dbReference>
<dbReference type="Gene3D" id="3.20.20.100">
    <property type="entry name" value="NADP-dependent oxidoreductase domain"/>
    <property type="match status" value="1"/>
</dbReference>
<protein>
    <submittedName>
        <fullName evidence="5">Aldo/keto reductase</fullName>
    </submittedName>
</protein>
<evidence type="ECO:0000256" key="2">
    <source>
        <dbReference type="ARBA" id="ARBA00023004"/>
    </source>
</evidence>
<dbReference type="Pfam" id="PF13187">
    <property type="entry name" value="Fer4_9"/>
    <property type="match status" value="1"/>
</dbReference>
<accession>A0ABZ2IUF4</accession>
<dbReference type="InterPro" id="IPR036812">
    <property type="entry name" value="NAD(P)_OxRdtase_dom_sf"/>
</dbReference>
<dbReference type="PANTHER" id="PTHR43312">
    <property type="entry name" value="D-THREO-ALDOSE 1-DEHYDROGENASE"/>
    <property type="match status" value="1"/>
</dbReference>
<feature type="domain" description="4Fe-4S ferredoxin-type" evidence="4">
    <location>
        <begin position="345"/>
        <end position="372"/>
    </location>
</feature>
<keyword evidence="1" id="KW-0479">Metal-binding</keyword>
<evidence type="ECO:0000256" key="1">
    <source>
        <dbReference type="ARBA" id="ARBA00022723"/>
    </source>
</evidence>
<keyword evidence="3" id="KW-0411">Iron-sulfur</keyword>
<keyword evidence="2" id="KW-0408">Iron</keyword>
<evidence type="ECO:0000256" key="3">
    <source>
        <dbReference type="ARBA" id="ARBA00023014"/>
    </source>
</evidence>
<dbReference type="CDD" id="cd19096">
    <property type="entry name" value="AKR_Fe-S_oxidoreductase"/>
    <property type="match status" value="1"/>
</dbReference>
<dbReference type="SUPFAM" id="SSF51430">
    <property type="entry name" value="NAD(P)-linked oxidoreductase"/>
    <property type="match status" value="1"/>
</dbReference>
<dbReference type="Pfam" id="PF00248">
    <property type="entry name" value="Aldo_ket_red"/>
    <property type="match status" value="1"/>
</dbReference>
<dbReference type="Proteomes" id="UP001385389">
    <property type="component" value="Chromosome"/>
</dbReference>
<dbReference type="EMBL" id="CP146609">
    <property type="protein sequence ID" value="WWX22253.1"/>
    <property type="molecule type" value="Genomic_DNA"/>
</dbReference>
<dbReference type="InterPro" id="IPR017900">
    <property type="entry name" value="4Fe4S_Fe_S_CS"/>
</dbReference>
<dbReference type="InterPro" id="IPR017896">
    <property type="entry name" value="4Fe4S_Fe-S-bd"/>
</dbReference>
<reference evidence="5 6" key="1">
    <citation type="submission" date="2024-03" db="EMBL/GenBank/DDBJ databases">
        <title>Phenotype and Genome Characterization of a Sulfate-Reducing Bacterium Pseudodesulfovibrio sp. strain 5S69, isolated from Petroleum Reservoir in Tatarstan (Russia).</title>
        <authorList>
            <person name="Bidzhieva S.K."/>
            <person name="Kadnikov V."/>
            <person name="Tourova T.P."/>
            <person name="Samigullina S.R."/>
            <person name="Sokolova D.S."/>
            <person name="Poltaraus A.B."/>
            <person name="Avtukh A.N."/>
            <person name="Tereshina V.M."/>
            <person name="Mardanov A.V."/>
            <person name="Nazina T.N."/>
        </authorList>
    </citation>
    <scope>NUCLEOTIDE SEQUENCE [LARGE SCALE GENOMIC DNA]</scope>
    <source>
        <strain evidence="5 6">5S69</strain>
    </source>
</reference>
<evidence type="ECO:0000259" key="4">
    <source>
        <dbReference type="PROSITE" id="PS51379"/>
    </source>
</evidence>
<gene>
    <name evidence="5" type="ORF">V8V93_17620</name>
</gene>
<proteinExistence type="predicted"/>
<evidence type="ECO:0000313" key="5">
    <source>
        <dbReference type="EMBL" id="WWX22253.1"/>
    </source>
</evidence>
<dbReference type="InterPro" id="IPR053135">
    <property type="entry name" value="AKR2_Oxidoreductase"/>
</dbReference>
<sequence length="382" mass="42434">MHYRTMPKNGDKLSALGFGCMRLPMLDGEIDEKRAIAQIRAAIDNGVNYVDTAWPYHDGKSEPLLGKALKDGYREKVKVATKLPTWLIKNREDMDTFLNAQLERLDIDHIDYYLIHALSGPSWETIESLGIKDFLNKAVKDGRIVNPGFSFHGLSEDFQPIVDAYPWVFCQIQYNYLDTDFQAGTKGLEYAASKGLGVVIMEPLRGGNLALPTPPPAIADIWGLAETGRTPAEWALRWVWDHPEVTVVLSGMNVEEHISQNLAVAEVAEAGSLSRGELDLVKRAADTYRELMQVGCTGCGYCMPCPTGVQIPTCFDMFNKLHMFGNLAEAKHMYNAFAEGTVLQRRPGFASQCVECGECLEKCPQSIEIPEVLKRVAAELEG</sequence>
<dbReference type="PANTHER" id="PTHR43312:SF2">
    <property type="entry name" value="OXIDOREDUCTASE"/>
    <property type="match status" value="1"/>
</dbReference>
<dbReference type="InterPro" id="IPR023210">
    <property type="entry name" value="NADP_OxRdtase_dom"/>
</dbReference>
<evidence type="ECO:0000313" key="6">
    <source>
        <dbReference type="Proteomes" id="UP001385389"/>
    </source>
</evidence>
<name>A0ABZ2IUF4_9BACT</name>
<keyword evidence="6" id="KW-1185">Reference proteome</keyword>
<dbReference type="PROSITE" id="PS51379">
    <property type="entry name" value="4FE4S_FER_2"/>
    <property type="match status" value="1"/>
</dbReference>
<dbReference type="PROSITE" id="PS00198">
    <property type="entry name" value="4FE4S_FER_1"/>
    <property type="match status" value="1"/>
</dbReference>